<comment type="caution">
    <text evidence="2">The sequence shown here is derived from an EMBL/GenBank/DDBJ whole genome shotgun (WGS) entry which is preliminary data.</text>
</comment>
<proteinExistence type="predicted"/>
<sequence>MEPFVHLREYPFVISNKVSSYLPNDRRRISEAVRWIQEHCWKAHGWRNEWQKGGNVAKKAKEAREVPWTAGILCQRGWFKVGRDSTAVEMIEQRKKQLVQLRRVDRLRSSVMLIGDKEPSFKRVMEQARAAAVAGRINRKEAHVKPSKPFNSRVKDDTWERYKEVCRKLFSEMVKEAGMVDRLYLDIIVTFLDHPFKDSYYESAIISGLADYTPVYSVAVLEREDEIIEKKKTMSEEEARVAAPGLFRLVRGKVRRFITIVTDTSEPAPMDWMFNARMYGMRIWFITPAGDRVTIGALADMVHELIREMKGVLGGLLIIKEEDFSAVPAIEWKQFKDDHSEDRDDRNAWVAKGHGADKQAEWVAGAANGAIPYRADAVRGYGRAVERFREGMLVVMHMEVIEMRHSNTAYGGVRNIMIDRGMVCFVTLYHKNYRSSEQVKVIHQYLPREAGELQQVQGIIKGANEPSAFLWAEEIVKKGEAQEGEADGISVKGEEGEEGEEDEEAAKEEGQAAWVRERKYIAIAISNQYLNKAFGQGRDEGDEYDKDDKAGHSSHVAGMQGAFRTAERRDKFRGEDSCKVRVIKCKRKADVFKSVREEARFRRFAWLRTGGGKSMLFILPAFYSPDRVTVIIVPLVALREDLHARC</sequence>
<dbReference type="AlphaFoldDB" id="A0AAN6RYX7"/>
<keyword evidence="3" id="KW-1185">Reference proteome</keyword>
<reference evidence="3" key="1">
    <citation type="journal article" date="2023" name="Mol. Phylogenet. Evol.">
        <title>Genome-scale phylogeny and comparative genomics of the fungal order Sordariales.</title>
        <authorList>
            <person name="Hensen N."/>
            <person name="Bonometti L."/>
            <person name="Westerberg I."/>
            <person name="Brannstrom I.O."/>
            <person name="Guillou S."/>
            <person name="Cros-Aarteil S."/>
            <person name="Calhoun S."/>
            <person name="Haridas S."/>
            <person name="Kuo A."/>
            <person name="Mondo S."/>
            <person name="Pangilinan J."/>
            <person name="Riley R."/>
            <person name="LaButti K."/>
            <person name="Andreopoulos B."/>
            <person name="Lipzen A."/>
            <person name="Chen C."/>
            <person name="Yan M."/>
            <person name="Daum C."/>
            <person name="Ng V."/>
            <person name="Clum A."/>
            <person name="Steindorff A."/>
            <person name="Ohm R.A."/>
            <person name="Martin F."/>
            <person name="Silar P."/>
            <person name="Natvig D.O."/>
            <person name="Lalanne C."/>
            <person name="Gautier V."/>
            <person name="Ament-Velasquez S.L."/>
            <person name="Kruys A."/>
            <person name="Hutchinson M.I."/>
            <person name="Powell A.J."/>
            <person name="Barry K."/>
            <person name="Miller A.N."/>
            <person name="Grigoriev I.V."/>
            <person name="Debuchy R."/>
            <person name="Gladieux P."/>
            <person name="Hiltunen Thoren M."/>
            <person name="Johannesson H."/>
        </authorList>
    </citation>
    <scope>NUCLEOTIDE SEQUENCE [LARGE SCALE GENOMIC DNA]</scope>
    <source>
        <strain evidence="3">CBS 340.73</strain>
    </source>
</reference>
<dbReference type="EMBL" id="MU853946">
    <property type="protein sequence ID" value="KAK3935012.1"/>
    <property type="molecule type" value="Genomic_DNA"/>
</dbReference>
<gene>
    <name evidence="2" type="ORF">QBC46DRAFT_424293</name>
</gene>
<evidence type="ECO:0000313" key="3">
    <source>
        <dbReference type="Proteomes" id="UP001303473"/>
    </source>
</evidence>
<dbReference type="Proteomes" id="UP001303473">
    <property type="component" value="Unassembled WGS sequence"/>
</dbReference>
<feature type="region of interest" description="Disordered" evidence="1">
    <location>
        <begin position="481"/>
        <end position="509"/>
    </location>
</feature>
<name>A0AAN6RYX7_9PEZI</name>
<dbReference type="InterPro" id="IPR027417">
    <property type="entry name" value="P-loop_NTPase"/>
</dbReference>
<feature type="compositionally biased region" description="Acidic residues" evidence="1">
    <location>
        <begin position="495"/>
        <end position="506"/>
    </location>
</feature>
<protein>
    <submittedName>
        <fullName evidence="2">Uncharacterized protein</fullName>
    </submittedName>
</protein>
<dbReference type="Gene3D" id="3.40.50.300">
    <property type="entry name" value="P-loop containing nucleotide triphosphate hydrolases"/>
    <property type="match status" value="1"/>
</dbReference>
<accession>A0AAN6RYX7</accession>
<organism evidence="2 3">
    <name type="scientific">Diplogelasinospora grovesii</name>
    <dbReference type="NCBI Taxonomy" id="303347"/>
    <lineage>
        <taxon>Eukaryota</taxon>
        <taxon>Fungi</taxon>
        <taxon>Dikarya</taxon>
        <taxon>Ascomycota</taxon>
        <taxon>Pezizomycotina</taxon>
        <taxon>Sordariomycetes</taxon>
        <taxon>Sordariomycetidae</taxon>
        <taxon>Sordariales</taxon>
        <taxon>Diplogelasinosporaceae</taxon>
        <taxon>Diplogelasinospora</taxon>
    </lineage>
</organism>
<evidence type="ECO:0000256" key="1">
    <source>
        <dbReference type="SAM" id="MobiDB-lite"/>
    </source>
</evidence>
<evidence type="ECO:0000313" key="2">
    <source>
        <dbReference type="EMBL" id="KAK3935012.1"/>
    </source>
</evidence>